<evidence type="ECO:0000259" key="7">
    <source>
        <dbReference type="PROSITE" id="PS51918"/>
    </source>
</evidence>
<reference evidence="8 9" key="1">
    <citation type="journal article" date="2010" name="J. Bacteriol.">
        <title>Genome sequence of Lentisphaera araneosa HTCC2155T, the type species of the order Lentisphaerales in the phylum Lentisphaerae.</title>
        <authorList>
            <person name="Thrash J.C."/>
            <person name="Cho J.C."/>
            <person name="Vergin K.L."/>
            <person name="Morris R.M."/>
            <person name="Giovannoni S.J."/>
        </authorList>
    </citation>
    <scope>NUCLEOTIDE SEQUENCE [LARGE SCALE GENOMIC DNA]</scope>
    <source>
        <strain evidence="8 9">HTCC2155</strain>
    </source>
</reference>
<keyword evidence="9" id="KW-1185">Reference proteome</keyword>
<dbReference type="PANTHER" id="PTHR43409:SF16">
    <property type="entry name" value="SLR0320 PROTEIN"/>
    <property type="match status" value="1"/>
</dbReference>
<evidence type="ECO:0000313" key="9">
    <source>
        <dbReference type="Proteomes" id="UP000004947"/>
    </source>
</evidence>
<dbReference type="PROSITE" id="PS51918">
    <property type="entry name" value="RADICAL_SAM"/>
    <property type="match status" value="1"/>
</dbReference>
<evidence type="ECO:0000256" key="1">
    <source>
        <dbReference type="ARBA" id="ARBA00001966"/>
    </source>
</evidence>
<comment type="caution">
    <text evidence="8">The sequence shown here is derived from an EMBL/GenBank/DDBJ whole genome shotgun (WGS) entry which is preliminary data.</text>
</comment>
<sequence>MAYPILRGYCDPEKLHEWTLVECATKEKTERVLHRLSQSDPEMILASAYIFSCKELYEILSRYVLINPQVKVVLGGPEFLGDNEAILRKYPWVDVIVRGEGEIPLKEIFEEKGYGYINGLCWIDEEGRYRDNAKATLAKMEDIVPHYSDLFDERRPFVQYETSRGCPNRCSFCTSSLDTVLRFIPLDDVRKHLQKIAKIGTTEVRILDRTFNIKSSRTLKLMQMFREEFPQLRFHCEVDPALVTDEFLHELKQMPKGQMHIETGLQTFSQDTYDTVQRRSPMDRTVKGLQILCDLENVEIHGDLIGGLPGATRESQLNDLLALIALEPAEIQLENLKLLPGTPMCEYKEIVAAPTPPYEVLRTATMNYDELTQVAEWSRLIDWYYNYQALQPVLIKTIKRQLSFFENFHAHMRSQDAFAQALNPEKRFRLIYDYLVKIDEQEALFDLAQAWFLAGFSPERGLFPAKTNPAGIAEDAEFICGQKEDIEVKRQFVFYHQDKALYINYGKGCINNKKTSISLWESQVLVPQH</sequence>
<dbReference type="Gene3D" id="3.40.50.280">
    <property type="entry name" value="Cobalamin-binding domain"/>
    <property type="match status" value="1"/>
</dbReference>
<dbReference type="InterPro" id="IPR006158">
    <property type="entry name" value="Cobalamin-bd"/>
</dbReference>
<keyword evidence="2" id="KW-0949">S-adenosyl-L-methionine</keyword>
<dbReference type="Pfam" id="PF13311">
    <property type="entry name" value="DUF4080"/>
    <property type="match status" value="1"/>
</dbReference>
<dbReference type="Pfam" id="PF04055">
    <property type="entry name" value="Radical_SAM"/>
    <property type="match status" value="1"/>
</dbReference>
<feature type="domain" description="B12-binding" evidence="6">
    <location>
        <begin position="1"/>
        <end position="119"/>
    </location>
</feature>
<dbReference type="PANTHER" id="PTHR43409">
    <property type="entry name" value="ANAEROBIC MAGNESIUM-PROTOPORPHYRIN IX MONOMETHYL ESTER CYCLASE-RELATED"/>
    <property type="match status" value="1"/>
</dbReference>
<evidence type="ECO:0000256" key="2">
    <source>
        <dbReference type="ARBA" id="ARBA00022691"/>
    </source>
</evidence>
<dbReference type="SUPFAM" id="SSF102114">
    <property type="entry name" value="Radical SAM enzymes"/>
    <property type="match status" value="1"/>
</dbReference>
<dbReference type="Gene3D" id="3.80.30.20">
    <property type="entry name" value="tm_1862 like domain"/>
    <property type="match status" value="1"/>
</dbReference>
<dbReference type="InterPro" id="IPR051198">
    <property type="entry name" value="BchE-like"/>
</dbReference>
<dbReference type="GO" id="GO:0003824">
    <property type="term" value="F:catalytic activity"/>
    <property type="evidence" value="ECO:0007669"/>
    <property type="project" value="InterPro"/>
</dbReference>
<dbReference type="CDD" id="cd01335">
    <property type="entry name" value="Radical_SAM"/>
    <property type="match status" value="1"/>
</dbReference>
<proteinExistence type="predicted"/>
<dbReference type="AlphaFoldDB" id="A6DIW4"/>
<dbReference type="eggNOG" id="COG1032">
    <property type="taxonomic scope" value="Bacteria"/>
</dbReference>
<dbReference type="GO" id="GO:0051536">
    <property type="term" value="F:iron-sulfur cluster binding"/>
    <property type="evidence" value="ECO:0007669"/>
    <property type="project" value="UniProtKB-KW"/>
</dbReference>
<dbReference type="GO" id="GO:0031419">
    <property type="term" value="F:cobalamin binding"/>
    <property type="evidence" value="ECO:0007669"/>
    <property type="project" value="InterPro"/>
</dbReference>
<dbReference type="RefSeq" id="WP_007277840.1">
    <property type="nucleotide sequence ID" value="NZ_ABCK01000005.1"/>
</dbReference>
<dbReference type="Proteomes" id="UP000004947">
    <property type="component" value="Unassembled WGS sequence"/>
</dbReference>
<dbReference type="STRING" id="313628.LNTAR_10806"/>
<dbReference type="GO" id="GO:0005829">
    <property type="term" value="C:cytosol"/>
    <property type="evidence" value="ECO:0007669"/>
    <property type="project" value="TreeGrafter"/>
</dbReference>
<protein>
    <submittedName>
        <fullName evidence="8">Fe-S oxidoreductase family 2</fullName>
    </submittedName>
</protein>
<dbReference type="PROSITE" id="PS51332">
    <property type="entry name" value="B12_BINDING"/>
    <property type="match status" value="1"/>
</dbReference>
<evidence type="ECO:0000256" key="4">
    <source>
        <dbReference type="ARBA" id="ARBA00023004"/>
    </source>
</evidence>
<comment type="cofactor">
    <cofactor evidence="1">
        <name>[4Fe-4S] cluster</name>
        <dbReference type="ChEBI" id="CHEBI:49883"/>
    </cofactor>
</comment>
<dbReference type="SFLD" id="SFLDS00029">
    <property type="entry name" value="Radical_SAM"/>
    <property type="match status" value="1"/>
</dbReference>
<dbReference type="InterPro" id="IPR006638">
    <property type="entry name" value="Elp3/MiaA/NifB-like_rSAM"/>
</dbReference>
<accession>A6DIW4</accession>
<dbReference type="InterPro" id="IPR007197">
    <property type="entry name" value="rSAM"/>
</dbReference>
<dbReference type="SFLD" id="SFLDG01082">
    <property type="entry name" value="B12-binding_domain_containing"/>
    <property type="match status" value="1"/>
</dbReference>
<organism evidence="8 9">
    <name type="scientific">Lentisphaera araneosa HTCC2155</name>
    <dbReference type="NCBI Taxonomy" id="313628"/>
    <lineage>
        <taxon>Bacteria</taxon>
        <taxon>Pseudomonadati</taxon>
        <taxon>Lentisphaerota</taxon>
        <taxon>Lentisphaeria</taxon>
        <taxon>Lentisphaerales</taxon>
        <taxon>Lentisphaeraceae</taxon>
        <taxon>Lentisphaera</taxon>
    </lineage>
</organism>
<feature type="domain" description="Radical SAM core" evidence="7">
    <location>
        <begin position="152"/>
        <end position="382"/>
    </location>
</feature>
<gene>
    <name evidence="8" type="ORF">LNTAR_10806</name>
</gene>
<evidence type="ECO:0000256" key="3">
    <source>
        <dbReference type="ARBA" id="ARBA00022723"/>
    </source>
</evidence>
<dbReference type="InterPro" id="IPR025288">
    <property type="entry name" value="DUF4080"/>
</dbReference>
<dbReference type="Pfam" id="PF02310">
    <property type="entry name" value="B12-binding"/>
    <property type="match status" value="1"/>
</dbReference>
<keyword evidence="3" id="KW-0479">Metal-binding</keyword>
<dbReference type="SMART" id="SM00729">
    <property type="entry name" value="Elp3"/>
    <property type="match status" value="1"/>
</dbReference>
<dbReference type="InterPro" id="IPR023404">
    <property type="entry name" value="rSAM_horseshoe"/>
</dbReference>
<evidence type="ECO:0000256" key="5">
    <source>
        <dbReference type="ARBA" id="ARBA00023014"/>
    </source>
</evidence>
<dbReference type="EMBL" id="ABCK01000005">
    <property type="protein sequence ID" value="EDM28400.1"/>
    <property type="molecule type" value="Genomic_DNA"/>
</dbReference>
<evidence type="ECO:0000259" key="6">
    <source>
        <dbReference type="PROSITE" id="PS51332"/>
    </source>
</evidence>
<keyword evidence="4" id="KW-0408">Iron</keyword>
<keyword evidence="5" id="KW-0411">Iron-sulfur</keyword>
<name>A6DIW4_9BACT</name>
<dbReference type="GO" id="GO:0046872">
    <property type="term" value="F:metal ion binding"/>
    <property type="evidence" value="ECO:0007669"/>
    <property type="project" value="UniProtKB-KW"/>
</dbReference>
<evidence type="ECO:0000313" key="8">
    <source>
        <dbReference type="EMBL" id="EDM28400.1"/>
    </source>
</evidence>
<dbReference type="InterPro" id="IPR058240">
    <property type="entry name" value="rSAM_sf"/>
</dbReference>